<proteinExistence type="predicted"/>
<dbReference type="SUPFAM" id="SSF51197">
    <property type="entry name" value="Clavaminate synthase-like"/>
    <property type="match status" value="1"/>
</dbReference>
<sequence>MSITTETAQSRSHIAAQDEIDGHGVDTVPHLTSVEFADRYVAKNRPVLIKRALADTVAFKSWTFDRLREQSGGNTVLLKDWRTGGAILTRQSKIAAYLDEIEQYEMRRSAGDDRARRPAYLHDMPLTSVFPDAAAGLAAFPQNFFPSWYGASWTDFAQFFLGPSWSYTPLHFDCLLTHNLFFQLRGRKCFTVLDYDQRNYCYVHDWRWSAVDPESPDFDMHPLFRHARPQQVIVEPGDVFFMPSGMLHHVRSLDAAMSLNVDWHTKSSAARGILALTQGMPLKNVYYNALIAFGLWTGVRRDRIFPYYRSYLNYVS</sequence>
<protein>
    <recommendedName>
        <fullName evidence="1">JmjC domain-containing protein</fullName>
    </recommendedName>
</protein>
<geneLocation type="plasmid" evidence="2 3">
    <name>pSS37A-Re-2</name>
</geneLocation>
<organism evidence="2 3">
    <name type="scientific">Methylocystis iwaonis</name>
    <dbReference type="NCBI Taxonomy" id="2885079"/>
    <lineage>
        <taxon>Bacteria</taxon>
        <taxon>Pseudomonadati</taxon>
        <taxon>Pseudomonadota</taxon>
        <taxon>Alphaproteobacteria</taxon>
        <taxon>Hyphomicrobiales</taxon>
        <taxon>Methylocystaceae</taxon>
        <taxon>Methylocystis</taxon>
    </lineage>
</organism>
<dbReference type="EMBL" id="AP027144">
    <property type="protein sequence ID" value="BDV36400.1"/>
    <property type="molecule type" value="Genomic_DNA"/>
</dbReference>
<evidence type="ECO:0000259" key="1">
    <source>
        <dbReference type="PROSITE" id="PS51184"/>
    </source>
</evidence>
<dbReference type="Gene3D" id="2.60.120.650">
    <property type="entry name" value="Cupin"/>
    <property type="match status" value="1"/>
</dbReference>
<reference evidence="2 3" key="1">
    <citation type="journal article" date="2023" name="Int. J. Syst. Evol. Microbiol.">
        <title>Methylocystis iwaonis sp. nov., a type II methane-oxidizing bacterium from surface soil of a rice paddy field in Japan, and emended description of the genus Methylocystis (ex Whittenbury et al. 1970) Bowman et al. 1993.</title>
        <authorList>
            <person name="Kaise H."/>
            <person name="Sawadogo J.B."/>
            <person name="Alam M.S."/>
            <person name="Ueno C."/>
            <person name="Dianou D."/>
            <person name="Shinjo R."/>
            <person name="Asakawa S."/>
        </authorList>
    </citation>
    <scope>NUCLEOTIDE SEQUENCE [LARGE SCALE GENOMIC DNA]</scope>
    <source>
        <strain evidence="2 3">SS37A-Re</strain>
    </source>
</reference>
<accession>A0ABN6VNQ3</accession>
<evidence type="ECO:0000313" key="3">
    <source>
        <dbReference type="Proteomes" id="UP001317629"/>
    </source>
</evidence>
<dbReference type="PROSITE" id="PS51184">
    <property type="entry name" value="JMJC"/>
    <property type="match status" value="1"/>
</dbReference>
<dbReference type="Proteomes" id="UP001317629">
    <property type="component" value="Plasmid pSS37A-Re-2"/>
</dbReference>
<dbReference type="PANTHER" id="PTHR12461">
    <property type="entry name" value="HYPOXIA-INDUCIBLE FACTOR 1 ALPHA INHIBITOR-RELATED"/>
    <property type="match status" value="1"/>
</dbReference>
<dbReference type="PANTHER" id="PTHR12461:SF105">
    <property type="entry name" value="HYPOXIA-INDUCIBLE FACTOR 1-ALPHA INHIBITOR"/>
    <property type="match status" value="1"/>
</dbReference>
<feature type="domain" description="JmjC" evidence="1">
    <location>
        <begin position="113"/>
        <end position="280"/>
    </location>
</feature>
<keyword evidence="3" id="KW-1185">Reference proteome</keyword>
<dbReference type="InterPro" id="IPR041667">
    <property type="entry name" value="Cupin_8"/>
</dbReference>
<name>A0ABN6VNQ3_9HYPH</name>
<dbReference type="RefSeq" id="WP_281932691.1">
    <property type="nucleotide sequence ID" value="NZ_AP027144.1"/>
</dbReference>
<keyword evidence="2" id="KW-0614">Plasmid</keyword>
<dbReference type="InterPro" id="IPR003347">
    <property type="entry name" value="JmjC_dom"/>
</dbReference>
<dbReference type="SMART" id="SM00558">
    <property type="entry name" value="JmjC"/>
    <property type="match status" value="1"/>
</dbReference>
<evidence type="ECO:0000313" key="2">
    <source>
        <dbReference type="EMBL" id="BDV36400.1"/>
    </source>
</evidence>
<dbReference type="Pfam" id="PF13621">
    <property type="entry name" value="Cupin_8"/>
    <property type="match status" value="1"/>
</dbReference>
<gene>
    <name evidence="2" type="ORF">SS37A_39300</name>
</gene>